<feature type="transmembrane region" description="Helical" evidence="7">
    <location>
        <begin position="5"/>
        <end position="22"/>
    </location>
</feature>
<feature type="transmembrane region" description="Helical" evidence="7">
    <location>
        <begin position="57"/>
        <end position="77"/>
    </location>
</feature>
<dbReference type="SUPFAM" id="SSF103481">
    <property type="entry name" value="Multidrug resistance efflux transporter EmrE"/>
    <property type="match status" value="1"/>
</dbReference>
<evidence type="ECO:0000313" key="8">
    <source>
        <dbReference type="EMBL" id="MBP2078488.1"/>
    </source>
</evidence>
<dbReference type="RefSeq" id="WP_149476163.1">
    <property type="nucleotide sequence ID" value="NZ_JAGGMB010000008.1"/>
</dbReference>
<keyword evidence="2" id="KW-1003">Cell membrane</keyword>
<keyword evidence="9" id="KW-1185">Reference proteome</keyword>
<dbReference type="OrthoDB" id="2168659at2"/>
<gene>
    <name evidence="8" type="ORF">J2Z64_002752</name>
</gene>
<keyword evidence="4 7" id="KW-1133">Transmembrane helix</keyword>
<comment type="subcellular location">
    <subcellularLocation>
        <location evidence="1 6">Cell membrane</location>
        <topology evidence="1 6">Multi-pass membrane protein</topology>
    </subcellularLocation>
</comment>
<evidence type="ECO:0000256" key="6">
    <source>
        <dbReference type="RuleBase" id="RU003942"/>
    </source>
</evidence>
<evidence type="ECO:0000256" key="2">
    <source>
        <dbReference type="ARBA" id="ARBA00022475"/>
    </source>
</evidence>
<proteinExistence type="inferred from homology"/>
<feature type="transmembrane region" description="Helical" evidence="7">
    <location>
        <begin position="83"/>
        <end position="102"/>
    </location>
</feature>
<dbReference type="Pfam" id="PF00893">
    <property type="entry name" value="Multi_Drug_Res"/>
    <property type="match status" value="1"/>
</dbReference>
<dbReference type="PANTHER" id="PTHR30561:SF7">
    <property type="entry name" value="GUANIDINIUM EFFLUX SYSTEM SUBUNIT GDNC-RELATED"/>
    <property type="match status" value="1"/>
</dbReference>
<evidence type="ECO:0000256" key="4">
    <source>
        <dbReference type="ARBA" id="ARBA00022989"/>
    </source>
</evidence>
<dbReference type="GO" id="GO:0005886">
    <property type="term" value="C:plasma membrane"/>
    <property type="evidence" value="ECO:0007669"/>
    <property type="project" value="UniProtKB-SubCell"/>
</dbReference>
<evidence type="ECO:0000256" key="5">
    <source>
        <dbReference type="ARBA" id="ARBA00023136"/>
    </source>
</evidence>
<dbReference type="InterPro" id="IPR037185">
    <property type="entry name" value="EmrE-like"/>
</dbReference>
<name>A0A9X0YT75_9BACI</name>
<dbReference type="InterPro" id="IPR045324">
    <property type="entry name" value="Small_multidrug_res"/>
</dbReference>
<dbReference type="GO" id="GO:0022857">
    <property type="term" value="F:transmembrane transporter activity"/>
    <property type="evidence" value="ECO:0007669"/>
    <property type="project" value="InterPro"/>
</dbReference>
<accession>A0A9X0YT75</accession>
<dbReference type="Gene3D" id="1.10.3730.20">
    <property type="match status" value="1"/>
</dbReference>
<keyword evidence="3 6" id="KW-0812">Transmembrane</keyword>
<sequence length="120" mass="13176">MNKAWIYVVLTSLFELIWIYGFNTATVWWHWMLIITAILLDLHFLSKACEGLPTGTVYAIFAAAGTVGTALMDVYLFDGSLSFGKVAFMALLVAGVIGLKLFDNPSTTEEKGAANEWAGY</sequence>
<evidence type="ECO:0000256" key="7">
    <source>
        <dbReference type="SAM" id="Phobius"/>
    </source>
</evidence>
<dbReference type="Proteomes" id="UP001138793">
    <property type="component" value="Unassembled WGS sequence"/>
</dbReference>
<dbReference type="EMBL" id="JAGGMB010000008">
    <property type="protein sequence ID" value="MBP2078488.1"/>
    <property type="molecule type" value="Genomic_DNA"/>
</dbReference>
<organism evidence="8 9">
    <name type="scientific">Oceanobacillus polygoni</name>
    <dbReference type="NCBI Taxonomy" id="1235259"/>
    <lineage>
        <taxon>Bacteria</taxon>
        <taxon>Bacillati</taxon>
        <taxon>Bacillota</taxon>
        <taxon>Bacilli</taxon>
        <taxon>Bacillales</taxon>
        <taxon>Bacillaceae</taxon>
        <taxon>Oceanobacillus</taxon>
    </lineage>
</organism>
<protein>
    <submittedName>
        <fullName evidence="8">Paired small multidrug resistance pump</fullName>
    </submittedName>
</protein>
<comment type="similarity">
    <text evidence="6">Belongs to the drug/metabolite transporter (DMT) superfamily. Small multidrug resistance (SMR) (TC 2.A.7.1) family.</text>
</comment>
<comment type="caution">
    <text evidence="8">The sequence shown here is derived from an EMBL/GenBank/DDBJ whole genome shotgun (WGS) entry which is preliminary data.</text>
</comment>
<evidence type="ECO:0000313" key="9">
    <source>
        <dbReference type="Proteomes" id="UP001138793"/>
    </source>
</evidence>
<dbReference type="InterPro" id="IPR000390">
    <property type="entry name" value="Small_drug/metabolite_transptr"/>
</dbReference>
<evidence type="ECO:0000256" key="1">
    <source>
        <dbReference type="ARBA" id="ARBA00004651"/>
    </source>
</evidence>
<feature type="transmembrane region" description="Helical" evidence="7">
    <location>
        <begin position="28"/>
        <end position="45"/>
    </location>
</feature>
<reference evidence="8" key="1">
    <citation type="submission" date="2021-03" db="EMBL/GenBank/DDBJ databases">
        <title>Genomic Encyclopedia of Type Strains, Phase IV (KMG-IV): sequencing the most valuable type-strain genomes for metagenomic binning, comparative biology and taxonomic classification.</title>
        <authorList>
            <person name="Goeker M."/>
        </authorList>
    </citation>
    <scope>NUCLEOTIDE SEQUENCE</scope>
    <source>
        <strain evidence="8">DSM 107338</strain>
    </source>
</reference>
<dbReference type="AlphaFoldDB" id="A0A9X0YT75"/>
<evidence type="ECO:0000256" key="3">
    <source>
        <dbReference type="ARBA" id="ARBA00022692"/>
    </source>
</evidence>
<keyword evidence="5 7" id="KW-0472">Membrane</keyword>
<dbReference type="PANTHER" id="PTHR30561">
    <property type="entry name" value="SMR FAMILY PROTON-DEPENDENT DRUG EFFLUX TRANSPORTER SUGE"/>
    <property type="match status" value="1"/>
</dbReference>